<keyword evidence="4" id="KW-1185">Reference proteome</keyword>
<dbReference type="AlphaFoldDB" id="A0A1I7NB07"/>
<dbReference type="InterPro" id="IPR007863">
    <property type="entry name" value="Peptidase_M16_C"/>
</dbReference>
<feature type="domain" description="Peptidase M16 C-terminal" evidence="2">
    <location>
        <begin position="189"/>
        <end position="366"/>
    </location>
</feature>
<dbReference type="SUPFAM" id="SSF63411">
    <property type="entry name" value="LuxS/MPP-like metallohydrolase"/>
    <property type="match status" value="2"/>
</dbReference>
<sequence length="432" mass="49123">MSEALAVNRTLRPSITSPVSFDIRLKPYASIRLDNGVPVYFLQADHYETIYLDIVFPAGEIYASHVLEASATNALMKSGTSQHSAREINETIEFYGAYLDAYAETQVAGFGIYMLSKHLTALLPLLFEILTDPVFPEEEIHLYQQTKKQQLRINLKKSDVVADRLIDEVLFGKTHPYGRAAQESDYDSLHRDMLKSFHQQHYVLPAAKIFMAGKIEDHVLNLLNQYFGQSASQHAPATPTVPPPVPADTHQLKHTLDEEALQAAVRIARVLPGYQHEDFNLLSLLNVVLGGYFGSRLMSNIREEKGYTYGIHSLIYPNDAHYASWLVTAEVGRQVAEATTQEVYHEFRRLMAEPIPQDELLMVKNYLIGSLLGRLDGPVQQIKKWRSLILKNQNEQDYARQIQTFKTATSEDLLDVARRWLLPDVFYEVIVF</sequence>
<dbReference type="InterPro" id="IPR050361">
    <property type="entry name" value="MPP/UQCRC_Complex"/>
</dbReference>
<dbReference type="STRING" id="1393122.SAMN05660895_1171"/>
<evidence type="ECO:0000259" key="1">
    <source>
        <dbReference type="Pfam" id="PF00675"/>
    </source>
</evidence>
<dbReference type="Gene3D" id="3.30.830.10">
    <property type="entry name" value="Metalloenzyme, LuxS/M16 peptidase-like"/>
    <property type="match status" value="2"/>
</dbReference>
<reference evidence="4" key="1">
    <citation type="submission" date="2016-10" db="EMBL/GenBank/DDBJ databases">
        <authorList>
            <person name="Varghese N."/>
            <person name="Submissions S."/>
        </authorList>
    </citation>
    <scope>NUCLEOTIDE SEQUENCE [LARGE SCALE GENOMIC DNA]</scope>
    <source>
        <strain evidence="4">DSM 14807</strain>
    </source>
</reference>
<feature type="domain" description="Peptidase M16 N-terminal" evidence="1">
    <location>
        <begin position="74"/>
        <end position="166"/>
    </location>
</feature>
<dbReference type="InterPro" id="IPR011249">
    <property type="entry name" value="Metalloenz_LuxS/M16"/>
</dbReference>
<dbReference type="PANTHER" id="PTHR11851">
    <property type="entry name" value="METALLOPROTEASE"/>
    <property type="match status" value="1"/>
</dbReference>
<dbReference type="InterPro" id="IPR011765">
    <property type="entry name" value="Pept_M16_N"/>
</dbReference>
<evidence type="ECO:0000259" key="2">
    <source>
        <dbReference type="Pfam" id="PF05193"/>
    </source>
</evidence>
<dbReference type="Pfam" id="PF05193">
    <property type="entry name" value="Peptidase_M16_C"/>
    <property type="match status" value="1"/>
</dbReference>
<proteinExistence type="predicted"/>
<evidence type="ECO:0000313" key="4">
    <source>
        <dbReference type="Proteomes" id="UP000199537"/>
    </source>
</evidence>
<organism evidence="3 4">
    <name type="scientific">Thermoflavifilum thermophilum</name>
    <dbReference type="NCBI Taxonomy" id="1393122"/>
    <lineage>
        <taxon>Bacteria</taxon>
        <taxon>Pseudomonadati</taxon>
        <taxon>Bacteroidota</taxon>
        <taxon>Chitinophagia</taxon>
        <taxon>Chitinophagales</taxon>
        <taxon>Chitinophagaceae</taxon>
        <taxon>Thermoflavifilum</taxon>
    </lineage>
</organism>
<accession>A0A1I7NB07</accession>
<evidence type="ECO:0000313" key="3">
    <source>
        <dbReference type="EMBL" id="SFV31763.1"/>
    </source>
</evidence>
<dbReference type="Pfam" id="PF00675">
    <property type="entry name" value="Peptidase_M16"/>
    <property type="match status" value="1"/>
</dbReference>
<dbReference type="Proteomes" id="UP000199537">
    <property type="component" value="Unassembled WGS sequence"/>
</dbReference>
<dbReference type="GO" id="GO:0046872">
    <property type="term" value="F:metal ion binding"/>
    <property type="evidence" value="ECO:0007669"/>
    <property type="project" value="InterPro"/>
</dbReference>
<name>A0A1I7NB07_9BACT</name>
<dbReference type="EMBL" id="FPCJ01000001">
    <property type="protein sequence ID" value="SFV31763.1"/>
    <property type="molecule type" value="Genomic_DNA"/>
</dbReference>
<dbReference type="PANTHER" id="PTHR11851:SF224">
    <property type="entry name" value="PROCESSING PROTEASE"/>
    <property type="match status" value="1"/>
</dbReference>
<protein>
    <submittedName>
        <fullName evidence="3">Predicted Zn-dependent peptidase</fullName>
    </submittedName>
</protein>
<gene>
    <name evidence="3" type="ORF">SAMN05660895_1171</name>
</gene>
<dbReference type="RefSeq" id="WP_177224122.1">
    <property type="nucleotide sequence ID" value="NZ_FPCJ01000001.1"/>
</dbReference>